<dbReference type="InterPro" id="IPR051750">
    <property type="entry name" value="Trans-sulfuration_enzymes"/>
</dbReference>
<dbReference type="OrthoDB" id="10047078at2759"/>
<dbReference type="Proteomes" id="UP000073492">
    <property type="component" value="Unassembled WGS sequence"/>
</dbReference>
<organism evidence="3 4">
    <name type="scientific">Pseudocercospora musae</name>
    <dbReference type="NCBI Taxonomy" id="113226"/>
    <lineage>
        <taxon>Eukaryota</taxon>
        <taxon>Fungi</taxon>
        <taxon>Dikarya</taxon>
        <taxon>Ascomycota</taxon>
        <taxon>Pezizomycotina</taxon>
        <taxon>Dothideomycetes</taxon>
        <taxon>Dothideomycetidae</taxon>
        <taxon>Mycosphaerellales</taxon>
        <taxon>Mycosphaerellaceae</taxon>
        <taxon>Pseudocercospora</taxon>
    </lineage>
</organism>
<dbReference type="InterPro" id="IPR015422">
    <property type="entry name" value="PyrdxlP-dep_Trfase_small"/>
</dbReference>
<evidence type="ECO:0000313" key="3">
    <source>
        <dbReference type="EMBL" id="KXT06224.1"/>
    </source>
</evidence>
<dbReference type="GO" id="GO:0030170">
    <property type="term" value="F:pyridoxal phosphate binding"/>
    <property type="evidence" value="ECO:0007669"/>
    <property type="project" value="InterPro"/>
</dbReference>
<dbReference type="PANTHER" id="PTHR42699">
    <property type="match status" value="1"/>
</dbReference>
<dbReference type="STRING" id="113226.A0A139HUR7"/>
<evidence type="ECO:0000313" key="4">
    <source>
        <dbReference type="Proteomes" id="UP000073492"/>
    </source>
</evidence>
<evidence type="ECO:0000256" key="2">
    <source>
        <dbReference type="ARBA" id="ARBA00022898"/>
    </source>
</evidence>
<dbReference type="Gene3D" id="3.40.640.10">
    <property type="entry name" value="Type I PLP-dependent aspartate aminotransferase-like (Major domain)"/>
    <property type="match status" value="1"/>
</dbReference>
<dbReference type="SUPFAM" id="SSF51726">
    <property type="entry name" value="UROD/MetE-like"/>
    <property type="match status" value="1"/>
</dbReference>
<protein>
    <recommendedName>
        <fullName evidence="5">Cystathionine gamma-synthase</fullName>
    </recommendedName>
</protein>
<proteinExistence type="predicted"/>
<dbReference type="InterPro" id="IPR015421">
    <property type="entry name" value="PyrdxlP-dep_Trfase_major"/>
</dbReference>
<comment type="cofactor">
    <cofactor evidence="1">
        <name>pyridoxal 5'-phosphate</name>
        <dbReference type="ChEBI" id="CHEBI:597326"/>
    </cofactor>
</comment>
<dbReference type="Gene3D" id="3.90.1150.10">
    <property type="entry name" value="Aspartate Aminotransferase, domain 1"/>
    <property type="match status" value="1"/>
</dbReference>
<evidence type="ECO:0000256" key="1">
    <source>
        <dbReference type="ARBA" id="ARBA00001933"/>
    </source>
</evidence>
<dbReference type="GO" id="GO:0003962">
    <property type="term" value="F:cystathionine gamma-synthase activity"/>
    <property type="evidence" value="ECO:0007669"/>
    <property type="project" value="TreeGrafter"/>
</dbReference>
<dbReference type="GO" id="GO:0019346">
    <property type="term" value="P:transsulfuration"/>
    <property type="evidence" value="ECO:0007669"/>
    <property type="project" value="InterPro"/>
</dbReference>
<dbReference type="EMBL" id="LFZO01000556">
    <property type="protein sequence ID" value="KXT06224.1"/>
    <property type="molecule type" value="Genomic_DNA"/>
</dbReference>
<dbReference type="PANTHER" id="PTHR42699:SF1">
    <property type="entry name" value="CYSTATHIONINE GAMMA-SYNTHASE-RELATED"/>
    <property type="match status" value="1"/>
</dbReference>
<dbReference type="SUPFAM" id="SSF53383">
    <property type="entry name" value="PLP-dependent transferases"/>
    <property type="match status" value="1"/>
</dbReference>
<reference evidence="3 4" key="1">
    <citation type="submission" date="2015-07" db="EMBL/GenBank/DDBJ databases">
        <title>Comparative genomics of the Sigatoka disease complex on banana suggests a link between parallel evolutionary changes in Pseudocercospora fijiensis and Pseudocercospora eumusae and increased virulence on the banana host.</title>
        <authorList>
            <person name="Chang T.-C."/>
            <person name="Salvucci A."/>
            <person name="Crous P.W."/>
            <person name="Stergiopoulos I."/>
        </authorList>
    </citation>
    <scope>NUCLEOTIDE SEQUENCE [LARGE SCALE GENOMIC DNA]</scope>
    <source>
        <strain evidence="3 4">CBS 116634</strain>
    </source>
</reference>
<dbReference type="InterPro" id="IPR000277">
    <property type="entry name" value="Cys/Met-Metab_PyrdxlP-dep_enz"/>
</dbReference>
<name>A0A139HUR7_9PEZI</name>
<comment type="caution">
    <text evidence="3">The sequence shown here is derived from an EMBL/GenBank/DDBJ whole genome shotgun (WGS) entry which is preliminary data.</text>
</comment>
<evidence type="ECO:0008006" key="5">
    <source>
        <dbReference type="Google" id="ProtNLM"/>
    </source>
</evidence>
<sequence length="948" mass="105903">MTGSVHGVHLVGSVPLPDAESVFRQCVAAVPNRLKRIPDGETGDRQLFTTFQAAAFAVYPAMMTEFVHNAPINNKEFSPEQVDEGIEVLKKADIQTGYDTNAIESYQLFRRLRGEGVIPNGVKFQVSLPTVANVIMPFVQSAFRARVEPIYEAALFKAMRRIQDAIPHEDLAFQLDIAADTAFWEATDPQNVKENDGLLWFQPWWTGDVKDYCTEYIVRFCSQVDQDVELGMHNCYGDMEHRHWHEPKSLAVVVERQKRVMDASPHPINFFHMPIPKSAVQRPEVGLYNYLSPLKELLPLIERDGTDVYLGLVHEYNTDLTAQMIEAVKQTLPGLQFGVATECGGGRMNWPAFEDALKIAAQVTEPPAQSDQVNLSATNGASHFLGRVENETGQTAKIAAERRTSCPPAPNHLDKHAVTIHMPKWQAISDFVEGKPAIMAKIKNIYPRFMPIAEVADLTRLVSNHANVSGYTCLLFPSKTTAEAAKEFAISTTRKELQLAPDTVTFRAYQIGQIRVYAIFFPDDKTPSIIPYWQNAGVGISSRFGEACLKDIAGLKEVDWNENEVLSSESATQIDLRKRIIGLLERAPLESSRPAVQTSDVFLFQTGMAAIYHVHRYLGSTRPGTTILFGFAFHSTPHTLEDFGTAFKFFGLGTEIDELERFLKDEKQNGRRIQGLWAELPANPLLVTPNLFRLRALANEYDFPLSIDDTVSSFCNVDVLGVDGADVLVTSLTKSFNGYADVMAGSAVVNPSSRWYPELRPLFDKHYTNDLFSADAEALLANSQDYMERSKILNHNAEALVDYLVSRSKEDGSPILKLWYPTTSETKKHYDARMRPKTSDFTPGYGCLFSVELKSPIATRAFYDKLGDHLHVGPHLGAHLTLVLAFNKAIYAQELERVKEFNVLETQIRVSVGLEETEVLIRIFEAAIEAGRLAMIEEKEVGTVAAIT</sequence>
<accession>A0A139HUR7</accession>
<dbReference type="AlphaFoldDB" id="A0A139HUR7"/>
<keyword evidence="2" id="KW-0663">Pyridoxal phosphate</keyword>
<dbReference type="InterPro" id="IPR015424">
    <property type="entry name" value="PyrdxlP-dep_Trfase"/>
</dbReference>
<keyword evidence="4" id="KW-1185">Reference proteome</keyword>
<dbReference type="InterPro" id="IPR038071">
    <property type="entry name" value="UROD/MetE-like_sf"/>
</dbReference>
<dbReference type="Pfam" id="PF01053">
    <property type="entry name" value="Cys_Met_Meta_PP"/>
    <property type="match status" value="1"/>
</dbReference>
<gene>
    <name evidence="3" type="ORF">AC579_2618</name>
</gene>